<sequence>MQNYGPPQPQPQMGYAPPQGQAGYAPPPPGPDGVCTTAPGPDGICTSTAGPSGVCPPTRNYNGRPSGSGGHGCRGLPQLQGWSYGRRLHMLWNLSRHFLLSDWNLMLPCNERTQMFELWTIILNSYA</sequence>
<reference evidence="2" key="3">
    <citation type="submission" date="2025-09" db="UniProtKB">
        <authorList>
            <consortium name="Ensembl"/>
        </authorList>
    </citation>
    <scope>IDENTIFICATION</scope>
</reference>
<protein>
    <submittedName>
        <fullName evidence="2">Uncharacterized protein</fullName>
    </submittedName>
</protein>
<name>H2ZRC0_CIOSA</name>
<dbReference type="HOGENOM" id="CLU_1969752_0_0_1"/>
<feature type="region of interest" description="Disordered" evidence="1">
    <location>
        <begin position="1"/>
        <end position="72"/>
    </location>
</feature>
<accession>H2ZRC0</accession>
<evidence type="ECO:0000256" key="1">
    <source>
        <dbReference type="SAM" id="MobiDB-lite"/>
    </source>
</evidence>
<feature type="compositionally biased region" description="Pro residues" evidence="1">
    <location>
        <begin position="1"/>
        <end position="10"/>
    </location>
</feature>
<dbReference type="Proteomes" id="UP000007875">
    <property type="component" value="Unassembled WGS sequence"/>
</dbReference>
<reference evidence="3" key="1">
    <citation type="submission" date="2003-08" db="EMBL/GenBank/DDBJ databases">
        <authorList>
            <person name="Birren B."/>
            <person name="Nusbaum C."/>
            <person name="Abebe A."/>
            <person name="Abouelleil A."/>
            <person name="Adekoya E."/>
            <person name="Ait-zahra M."/>
            <person name="Allen N."/>
            <person name="Allen T."/>
            <person name="An P."/>
            <person name="Anderson M."/>
            <person name="Anderson S."/>
            <person name="Arachchi H."/>
            <person name="Armbruster J."/>
            <person name="Bachantsang P."/>
            <person name="Baldwin J."/>
            <person name="Barry A."/>
            <person name="Bayul T."/>
            <person name="Blitshsteyn B."/>
            <person name="Bloom T."/>
            <person name="Blye J."/>
            <person name="Boguslavskiy L."/>
            <person name="Borowsky M."/>
            <person name="Boukhgalter B."/>
            <person name="Brunache A."/>
            <person name="Butler J."/>
            <person name="Calixte N."/>
            <person name="Calvo S."/>
            <person name="Camarata J."/>
            <person name="Campo K."/>
            <person name="Chang J."/>
            <person name="Cheshatsang Y."/>
            <person name="Citroen M."/>
            <person name="Collymore A."/>
            <person name="Considine T."/>
            <person name="Cook A."/>
            <person name="Cooke P."/>
            <person name="Corum B."/>
            <person name="Cuomo C."/>
            <person name="David R."/>
            <person name="Dawoe T."/>
            <person name="Degray S."/>
            <person name="Dodge S."/>
            <person name="Dooley K."/>
            <person name="Dorje P."/>
            <person name="Dorjee K."/>
            <person name="Dorris L."/>
            <person name="Duffey N."/>
            <person name="Dupes A."/>
            <person name="Elkins T."/>
            <person name="Engels R."/>
            <person name="Erickson J."/>
            <person name="Farina A."/>
            <person name="Faro S."/>
            <person name="Ferreira P."/>
            <person name="Fischer H."/>
            <person name="Fitzgerald M."/>
            <person name="Foley K."/>
            <person name="Gage D."/>
            <person name="Galagan J."/>
            <person name="Gearin G."/>
            <person name="Gnerre S."/>
            <person name="Gnirke A."/>
            <person name="Goyette A."/>
            <person name="Graham J."/>
            <person name="Grandbois E."/>
            <person name="Gyaltsen K."/>
            <person name="Hafez N."/>
            <person name="Hagopian D."/>
            <person name="Hagos B."/>
            <person name="Hall J."/>
            <person name="Hatcher B."/>
            <person name="Heller A."/>
            <person name="Higgins H."/>
            <person name="Honan T."/>
            <person name="Horn A."/>
            <person name="Houde N."/>
            <person name="Hughes L."/>
            <person name="Hulme W."/>
            <person name="Husby E."/>
            <person name="Iliev I."/>
            <person name="Jaffe D."/>
            <person name="Jones C."/>
            <person name="Kamal M."/>
            <person name="Kamat A."/>
            <person name="Kamvysselis M."/>
            <person name="Karlsson E."/>
            <person name="Kells C."/>
            <person name="Kieu A."/>
            <person name="Kisner P."/>
            <person name="Kodira C."/>
            <person name="Kulbokas E."/>
            <person name="Labutti K."/>
            <person name="Lama D."/>
            <person name="Landers T."/>
            <person name="Leger J."/>
            <person name="Levine S."/>
            <person name="Lewis D."/>
            <person name="Lewis T."/>
            <person name="Lindblad-toh K."/>
            <person name="Liu X."/>
            <person name="Lokyitsang T."/>
            <person name="Lokyitsang Y."/>
            <person name="Lucien O."/>
            <person name="Lui A."/>
            <person name="Ma L.J."/>
            <person name="Mabbitt R."/>
            <person name="Macdonald J."/>
            <person name="Maclean C."/>
            <person name="Major J."/>
            <person name="Manning J."/>
            <person name="Marabella R."/>
            <person name="Maru K."/>
            <person name="Matthews C."/>
            <person name="Mauceli E."/>
            <person name="Mccarthy M."/>
            <person name="Mcdonough S."/>
            <person name="Mcghee T."/>
            <person name="Meldrim J."/>
            <person name="Meneus L."/>
            <person name="Mesirov J."/>
            <person name="Mihalev A."/>
            <person name="Mihova T."/>
            <person name="Mikkelsen T."/>
            <person name="Mlenga V."/>
            <person name="Moru K."/>
            <person name="Mozes J."/>
            <person name="Mulrain L."/>
            <person name="Munson G."/>
            <person name="Naylor J."/>
            <person name="Newes C."/>
            <person name="Nguyen C."/>
            <person name="Nguyen N."/>
            <person name="Nguyen T."/>
            <person name="Nicol R."/>
            <person name="Nielsen C."/>
            <person name="Nizzari M."/>
            <person name="Norbu C."/>
            <person name="Norbu N."/>
            <person name="O'donnell P."/>
            <person name="Okoawo O."/>
            <person name="O'leary S."/>
            <person name="Omotosho B."/>
            <person name="O'neill K."/>
            <person name="Osman S."/>
            <person name="Parker S."/>
            <person name="Perrin D."/>
            <person name="Phunkhang P."/>
            <person name="Piqani B."/>
            <person name="Purcell S."/>
            <person name="Rachupka T."/>
            <person name="Ramasamy U."/>
            <person name="Rameau R."/>
            <person name="Ray V."/>
            <person name="Raymond C."/>
            <person name="Retta R."/>
            <person name="Richardson S."/>
            <person name="Rise C."/>
            <person name="Rodriguez J."/>
            <person name="Rogers J."/>
            <person name="Rogov P."/>
            <person name="Rutman M."/>
            <person name="Schupbach R."/>
            <person name="Seaman C."/>
            <person name="Settipalli S."/>
            <person name="Sharpe T."/>
            <person name="Sheridan J."/>
            <person name="Sherpa N."/>
            <person name="Shi J."/>
            <person name="Smirnov S."/>
            <person name="Smith C."/>
            <person name="Sougnez C."/>
            <person name="Spencer B."/>
            <person name="Stalker J."/>
            <person name="Stange-thomann N."/>
            <person name="Stavropoulos S."/>
            <person name="Stetson K."/>
            <person name="Stone C."/>
            <person name="Stone S."/>
            <person name="Stubbs M."/>
            <person name="Talamas J."/>
            <person name="Tchuinga P."/>
            <person name="Tenzing P."/>
            <person name="Tesfaye S."/>
            <person name="Theodore J."/>
            <person name="Thoulutsang Y."/>
            <person name="Topham K."/>
            <person name="Towey S."/>
            <person name="Tsamla T."/>
            <person name="Tsomo N."/>
            <person name="Vallee D."/>
            <person name="Vassiliev H."/>
            <person name="Venkataraman V."/>
            <person name="Vinson J."/>
            <person name="Vo A."/>
            <person name="Wade C."/>
            <person name="Wang S."/>
            <person name="Wangchuk T."/>
            <person name="Wangdi T."/>
            <person name="Whittaker C."/>
            <person name="Wilkinson J."/>
            <person name="Wu Y."/>
            <person name="Wyman D."/>
            <person name="Yadav S."/>
            <person name="Yang S."/>
            <person name="Yang X."/>
            <person name="Yeager S."/>
            <person name="Yee E."/>
            <person name="Young G."/>
            <person name="Zainoun J."/>
            <person name="Zembeck L."/>
            <person name="Zimmer A."/>
            <person name="Zody M."/>
            <person name="Lander E."/>
        </authorList>
    </citation>
    <scope>NUCLEOTIDE SEQUENCE [LARGE SCALE GENOMIC DNA]</scope>
</reference>
<dbReference type="AlphaFoldDB" id="H2ZRC0"/>
<keyword evidence="3" id="KW-1185">Reference proteome</keyword>
<evidence type="ECO:0000313" key="3">
    <source>
        <dbReference type="Proteomes" id="UP000007875"/>
    </source>
</evidence>
<feature type="compositionally biased region" description="Low complexity" evidence="1">
    <location>
        <begin position="11"/>
        <end position="24"/>
    </location>
</feature>
<dbReference type="Ensembl" id="ENSCSAVT00000020352.1">
    <property type="protein sequence ID" value="ENSCSAVP00000020136.1"/>
    <property type="gene ID" value="ENSCSAVG00000011820.1"/>
</dbReference>
<reference evidence="2" key="2">
    <citation type="submission" date="2025-08" db="UniProtKB">
        <authorList>
            <consortium name="Ensembl"/>
        </authorList>
    </citation>
    <scope>IDENTIFICATION</scope>
</reference>
<organism evidence="2 3">
    <name type="scientific">Ciona savignyi</name>
    <name type="common">Pacific transparent sea squirt</name>
    <dbReference type="NCBI Taxonomy" id="51511"/>
    <lineage>
        <taxon>Eukaryota</taxon>
        <taxon>Metazoa</taxon>
        <taxon>Chordata</taxon>
        <taxon>Tunicata</taxon>
        <taxon>Ascidiacea</taxon>
        <taxon>Phlebobranchia</taxon>
        <taxon>Cionidae</taxon>
        <taxon>Ciona</taxon>
    </lineage>
</organism>
<evidence type="ECO:0000313" key="2">
    <source>
        <dbReference type="Ensembl" id="ENSCSAVP00000020136.1"/>
    </source>
</evidence>
<proteinExistence type="predicted"/>